<dbReference type="Pfam" id="PF01385">
    <property type="entry name" value="OrfB_IS605"/>
    <property type="match status" value="1"/>
</dbReference>
<reference evidence="2" key="1">
    <citation type="submission" date="2021-10" db="EMBL/GenBank/DDBJ databases">
        <title>Collection of gut derived symbiotic bacterial strains cultured from healthy donors.</title>
        <authorList>
            <person name="Lin H."/>
            <person name="Littmann E."/>
            <person name="Kohout C."/>
            <person name="Pamer E.G."/>
        </authorList>
    </citation>
    <scope>NUCLEOTIDE SEQUENCE</scope>
    <source>
        <strain evidence="2">DFI.5.2</strain>
    </source>
</reference>
<evidence type="ECO:0000259" key="1">
    <source>
        <dbReference type="Pfam" id="PF01385"/>
    </source>
</evidence>
<gene>
    <name evidence="2" type="ORF">LJD74_15615</name>
</gene>
<protein>
    <submittedName>
        <fullName evidence="2">Transposase</fullName>
    </submittedName>
</protein>
<dbReference type="EMBL" id="JAJDKQ010000157">
    <property type="protein sequence ID" value="MCB8563412.1"/>
    <property type="molecule type" value="Genomic_DNA"/>
</dbReference>
<feature type="domain" description="Probable transposase IS891/IS1136/IS1341" evidence="1">
    <location>
        <begin position="2"/>
        <end position="42"/>
    </location>
</feature>
<organism evidence="2 3">
    <name type="scientific">Faecalibacillus intestinalis</name>
    <dbReference type="NCBI Taxonomy" id="1982626"/>
    <lineage>
        <taxon>Bacteria</taxon>
        <taxon>Bacillati</taxon>
        <taxon>Bacillota</taxon>
        <taxon>Erysipelotrichia</taxon>
        <taxon>Erysipelotrichales</taxon>
        <taxon>Coprobacillaceae</taxon>
        <taxon>Faecalibacillus</taxon>
    </lineage>
</organism>
<dbReference type="AlphaFoldDB" id="A0AAW4VIT5"/>
<proteinExistence type="predicted"/>
<dbReference type="Proteomes" id="UP001197827">
    <property type="component" value="Unassembled WGS sequence"/>
</dbReference>
<name>A0AAW4VIT5_9FIRM</name>
<dbReference type="InterPro" id="IPR001959">
    <property type="entry name" value="Transposase"/>
</dbReference>
<sequence>MRKVNRIYRKIANQRLDSLHKKSTEIANQYGIVCVEDLDMKAIGNKGFGNGKATFDNGYGMFLNMLDYKLKERGKY</sequence>
<feature type="non-terminal residue" evidence="2">
    <location>
        <position position="76"/>
    </location>
</feature>
<accession>A0AAW4VIT5</accession>
<evidence type="ECO:0000313" key="3">
    <source>
        <dbReference type="Proteomes" id="UP001197827"/>
    </source>
</evidence>
<comment type="caution">
    <text evidence="2">The sequence shown here is derived from an EMBL/GenBank/DDBJ whole genome shotgun (WGS) entry which is preliminary data.</text>
</comment>
<evidence type="ECO:0000313" key="2">
    <source>
        <dbReference type="EMBL" id="MCB8563412.1"/>
    </source>
</evidence>
<dbReference type="RefSeq" id="WP_227408769.1">
    <property type="nucleotide sequence ID" value="NZ_JAJDKQ010000157.1"/>
</dbReference>